<evidence type="ECO:0000313" key="4">
    <source>
        <dbReference type="EMBL" id="OZI69488.1"/>
    </source>
</evidence>
<dbReference type="InterPro" id="IPR005184">
    <property type="entry name" value="DUF306_Meta_HslJ"/>
</dbReference>
<evidence type="ECO:0000259" key="3">
    <source>
        <dbReference type="Pfam" id="PF14302"/>
    </source>
</evidence>
<dbReference type="PROSITE" id="PS51257">
    <property type="entry name" value="PROKAR_LIPOPROTEIN"/>
    <property type="match status" value="1"/>
</dbReference>
<keyword evidence="1" id="KW-0732">Signal</keyword>
<dbReference type="Pfam" id="PF03724">
    <property type="entry name" value="META"/>
    <property type="match status" value="1"/>
</dbReference>
<organism evidence="4 5">
    <name type="scientific">Bordetella genomosp. 2</name>
    <dbReference type="NCBI Taxonomy" id="1983456"/>
    <lineage>
        <taxon>Bacteria</taxon>
        <taxon>Pseudomonadati</taxon>
        <taxon>Pseudomonadota</taxon>
        <taxon>Betaproteobacteria</taxon>
        <taxon>Burkholderiales</taxon>
        <taxon>Alcaligenaceae</taxon>
        <taxon>Bordetella</taxon>
    </lineage>
</organism>
<gene>
    <name evidence="4" type="ORF">CAL24_21900</name>
</gene>
<feature type="signal peptide" evidence="1">
    <location>
        <begin position="1"/>
        <end position="18"/>
    </location>
</feature>
<dbReference type="EMBL" id="NEVT01000009">
    <property type="protein sequence ID" value="OZI69488.1"/>
    <property type="molecule type" value="Genomic_DNA"/>
</dbReference>
<dbReference type="RefSeq" id="WP_028355170.1">
    <property type="nucleotide sequence ID" value="NZ_NEVT01000009.1"/>
</dbReference>
<dbReference type="InterPro" id="IPR053147">
    <property type="entry name" value="Hsp_HslJ-like"/>
</dbReference>
<comment type="caution">
    <text evidence="4">The sequence shown here is derived from an EMBL/GenBank/DDBJ whole genome shotgun (WGS) entry which is preliminary data.</text>
</comment>
<evidence type="ECO:0000259" key="2">
    <source>
        <dbReference type="Pfam" id="PF03724"/>
    </source>
</evidence>
<dbReference type="PANTHER" id="PTHR35535:SF1">
    <property type="entry name" value="HEAT SHOCK PROTEIN HSLJ"/>
    <property type="match status" value="1"/>
</dbReference>
<feature type="domain" description="DUF4377" evidence="3">
    <location>
        <begin position="178"/>
        <end position="262"/>
    </location>
</feature>
<proteinExistence type="predicted"/>
<dbReference type="Proteomes" id="UP000215633">
    <property type="component" value="Unassembled WGS sequence"/>
</dbReference>
<accession>A0A261V5R2</accession>
<feature type="chain" id="PRO_5013215419" evidence="1">
    <location>
        <begin position="19"/>
        <end position="269"/>
    </location>
</feature>
<name>A0A261V5R2_9BORD</name>
<evidence type="ECO:0000256" key="1">
    <source>
        <dbReference type="SAM" id="SignalP"/>
    </source>
</evidence>
<dbReference type="InterPro" id="IPR038670">
    <property type="entry name" value="HslJ-like_sf"/>
</dbReference>
<dbReference type="Pfam" id="PF14302">
    <property type="entry name" value="DUF4377"/>
    <property type="match status" value="1"/>
</dbReference>
<dbReference type="InterPro" id="IPR025485">
    <property type="entry name" value="DUF4377"/>
</dbReference>
<dbReference type="AlphaFoldDB" id="A0A261V5R2"/>
<evidence type="ECO:0000313" key="5">
    <source>
        <dbReference type="Proteomes" id="UP000215633"/>
    </source>
</evidence>
<protein>
    <submittedName>
        <fullName evidence="4">Heat-shock protein</fullName>
    </submittedName>
</protein>
<dbReference type="Gene3D" id="2.40.128.270">
    <property type="match status" value="1"/>
</dbReference>
<keyword evidence="5" id="KW-1185">Reference proteome</keyword>
<reference evidence="5" key="1">
    <citation type="submission" date="2017-05" db="EMBL/GenBank/DDBJ databases">
        <title>Complete and WGS of Bordetella genogroups.</title>
        <authorList>
            <person name="Spilker T."/>
            <person name="Lipuma J."/>
        </authorList>
    </citation>
    <scope>NUCLEOTIDE SEQUENCE [LARGE SCALE GENOMIC DNA]</scope>
    <source>
        <strain evidence="5">AU8256</strain>
    </source>
</reference>
<sequence length="269" mass="29396">MKHFVSRLLLIGALGALAACTMNDQSSTHAGKPATAAATLSAYHWDLAQAQDAGGAAQSRWVPPRTLRGAPLRLTFADQRVSVAGLCNRLGGSYQTEGERLKISQMVGTMMACGDAAVMQYEHDVARRLPQATTWRIADGADNPTLTVGFDDGAQWTLTGTPTDETRYGSAGQTMFLEVAPQRVACSHPLIPNMQCLQVREIQYDANGIKTRQGEWQAFYSEIDGYTHEPGVRNVLRIKRYERANVPADASRYAYVLDMVVESEQTGAR</sequence>
<feature type="domain" description="DUF306" evidence="2">
    <location>
        <begin position="40"/>
        <end position="153"/>
    </location>
</feature>
<dbReference type="PANTHER" id="PTHR35535">
    <property type="entry name" value="HEAT SHOCK PROTEIN HSLJ"/>
    <property type="match status" value="1"/>
</dbReference>